<evidence type="ECO:0000256" key="4">
    <source>
        <dbReference type="ARBA" id="ARBA00022917"/>
    </source>
</evidence>
<evidence type="ECO:0000256" key="1">
    <source>
        <dbReference type="ARBA" id="ARBA00022598"/>
    </source>
</evidence>
<dbReference type="GO" id="GO:0004812">
    <property type="term" value="F:aminoacyl-tRNA ligase activity"/>
    <property type="evidence" value="ECO:0007669"/>
    <property type="project" value="UniProtKB-KW"/>
</dbReference>
<comment type="caution">
    <text evidence="6">The sequence shown here is derived from an EMBL/GenBank/DDBJ whole genome shotgun (WGS) entry which is preliminary data.</text>
</comment>
<evidence type="ECO:0000256" key="5">
    <source>
        <dbReference type="ARBA" id="ARBA00023146"/>
    </source>
</evidence>
<keyword evidence="3" id="KW-0067">ATP-binding</keyword>
<evidence type="ECO:0008006" key="7">
    <source>
        <dbReference type="Google" id="ProtNLM"/>
    </source>
</evidence>
<dbReference type="EMBL" id="BARU01022796">
    <property type="protein sequence ID" value="GAH47601.1"/>
    <property type="molecule type" value="Genomic_DNA"/>
</dbReference>
<dbReference type="InterPro" id="IPR002305">
    <property type="entry name" value="aa-tRNA-synth_Ic"/>
</dbReference>
<organism evidence="6">
    <name type="scientific">marine sediment metagenome</name>
    <dbReference type="NCBI Taxonomy" id="412755"/>
    <lineage>
        <taxon>unclassified sequences</taxon>
        <taxon>metagenomes</taxon>
        <taxon>ecological metagenomes</taxon>
    </lineage>
</organism>
<reference evidence="6" key="1">
    <citation type="journal article" date="2014" name="Front. Microbiol.">
        <title>High frequency of phylogenetically diverse reductive dehalogenase-homologous genes in deep subseafloor sedimentary metagenomes.</title>
        <authorList>
            <person name="Kawai M."/>
            <person name="Futagami T."/>
            <person name="Toyoda A."/>
            <person name="Takaki Y."/>
            <person name="Nishi S."/>
            <person name="Hori S."/>
            <person name="Arai W."/>
            <person name="Tsubouchi T."/>
            <person name="Morono Y."/>
            <person name="Uchiyama I."/>
            <person name="Ito T."/>
            <person name="Fujiyama A."/>
            <person name="Inagaki F."/>
            <person name="Takami H."/>
        </authorList>
    </citation>
    <scope>NUCLEOTIDE SEQUENCE</scope>
    <source>
        <strain evidence="6">Expedition CK06-06</strain>
    </source>
</reference>
<dbReference type="SUPFAM" id="SSF52374">
    <property type="entry name" value="Nucleotidylyl transferase"/>
    <property type="match status" value="1"/>
</dbReference>
<sequence>MDANLNYVLKRGVAEIIVEEEMVQLLRSGKKLRLKEGFDPSFPDIHLGHMVALRKLRQFQELG</sequence>
<accession>X1FPK8</accession>
<gene>
    <name evidence="6" type="ORF">S03H2_37085</name>
</gene>
<dbReference type="Gene3D" id="3.40.50.620">
    <property type="entry name" value="HUPs"/>
    <property type="match status" value="1"/>
</dbReference>
<keyword evidence="2" id="KW-0547">Nucleotide-binding</keyword>
<protein>
    <recommendedName>
        <fullName evidence="7">Tyrosine--tRNA ligase</fullName>
    </recommendedName>
</protein>
<dbReference type="Pfam" id="PF00579">
    <property type="entry name" value="tRNA-synt_1b"/>
    <property type="match status" value="1"/>
</dbReference>
<keyword evidence="4" id="KW-0648">Protein biosynthesis</keyword>
<evidence type="ECO:0000313" key="6">
    <source>
        <dbReference type="EMBL" id="GAH47601.1"/>
    </source>
</evidence>
<keyword evidence="1" id="KW-0436">Ligase</keyword>
<feature type="non-terminal residue" evidence="6">
    <location>
        <position position="63"/>
    </location>
</feature>
<dbReference type="GO" id="GO:0005524">
    <property type="term" value="F:ATP binding"/>
    <property type="evidence" value="ECO:0007669"/>
    <property type="project" value="UniProtKB-KW"/>
</dbReference>
<proteinExistence type="predicted"/>
<dbReference type="InterPro" id="IPR014729">
    <property type="entry name" value="Rossmann-like_a/b/a_fold"/>
</dbReference>
<dbReference type="AlphaFoldDB" id="X1FPK8"/>
<evidence type="ECO:0000256" key="2">
    <source>
        <dbReference type="ARBA" id="ARBA00022741"/>
    </source>
</evidence>
<name>X1FPK8_9ZZZZ</name>
<evidence type="ECO:0000256" key="3">
    <source>
        <dbReference type="ARBA" id="ARBA00022840"/>
    </source>
</evidence>
<keyword evidence="5" id="KW-0030">Aminoacyl-tRNA synthetase</keyword>
<dbReference type="GO" id="GO:0006418">
    <property type="term" value="P:tRNA aminoacylation for protein translation"/>
    <property type="evidence" value="ECO:0007669"/>
    <property type="project" value="InterPro"/>
</dbReference>